<dbReference type="Pfam" id="PF04299">
    <property type="entry name" value="FMN_bind_2"/>
    <property type="match status" value="1"/>
</dbReference>
<keyword evidence="2" id="KW-1185">Reference proteome</keyword>
<dbReference type="InterPro" id="IPR007396">
    <property type="entry name" value="TR_PAI2-type"/>
</dbReference>
<protein>
    <submittedName>
        <fullName evidence="1">Transcriptional regulator</fullName>
    </submittedName>
</protein>
<dbReference type="PANTHER" id="PTHR35802:SF1">
    <property type="entry name" value="PROTEASE SYNTHASE AND SPORULATION PROTEIN PAI 2"/>
    <property type="match status" value="1"/>
</dbReference>
<reference evidence="2" key="1">
    <citation type="journal article" date="2019" name="Int. J. Syst. Evol. Microbiol.">
        <title>The Global Catalogue of Microorganisms (GCM) 10K type strain sequencing project: providing services to taxonomists for standard genome sequencing and annotation.</title>
        <authorList>
            <consortium name="The Broad Institute Genomics Platform"/>
            <consortium name="The Broad Institute Genome Sequencing Center for Infectious Disease"/>
            <person name="Wu L."/>
            <person name="Ma J."/>
        </authorList>
    </citation>
    <scope>NUCLEOTIDE SEQUENCE [LARGE SCALE GENOMIC DNA]</scope>
    <source>
        <strain evidence="2">CGMCC 1.6784</strain>
    </source>
</reference>
<comment type="caution">
    <text evidence="1">The sequence shown here is derived from an EMBL/GenBank/DDBJ whole genome shotgun (WGS) entry which is preliminary data.</text>
</comment>
<dbReference type="PANTHER" id="PTHR35802">
    <property type="entry name" value="PROTEASE SYNTHASE AND SPORULATION PROTEIN PAI 2"/>
    <property type="match status" value="1"/>
</dbReference>
<gene>
    <name evidence="1" type="ORF">GCM10011349_05480</name>
</gene>
<organism evidence="1 2">
    <name type="scientific">Novosphingobium indicum</name>
    <dbReference type="NCBI Taxonomy" id="462949"/>
    <lineage>
        <taxon>Bacteria</taxon>
        <taxon>Pseudomonadati</taxon>
        <taxon>Pseudomonadota</taxon>
        <taxon>Alphaproteobacteria</taxon>
        <taxon>Sphingomonadales</taxon>
        <taxon>Sphingomonadaceae</taxon>
        <taxon>Novosphingobium</taxon>
    </lineage>
</organism>
<sequence length="198" mass="22493">MFTQHGNEDVRRLVAQYPLAWVLSEAAPITTATMLPMLGQYDEDGRLTGLLGHMSRRRPLYELLSAKPQAHFLFTGPQGYVSPEHSGRRNWGPTWNYAALRIEAEVRFDEALTETAVARLVETCEAGRKEPWRAPELGERYDAMLGAIIGFEARVTTIDATFKLAQDEDDAVLRQLVEAHPDEAMRSWVRALNRDRLR</sequence>
<dbReference type="SUPFAM" id="SSF50475">
    <property type="entry name" value="FMN-binding split barrel"/>
    <property type="match status" value="1"/>
</dbReference>
<evidence type="ECO:0000313" key="1">
    <source>
        <dbReference type="EMBL" id="GGN42428.1"/>
    </source>
</evidence>
<evidence type="ECO:0000313" key="2">
    <source>
        <dbReference type="Proteomes" id="UP000605099"/>
    </source>
</evidence>
<dbReference type="InterPro" id="IPR012349">
    <property type="entry name" value="Split_barrel_FMN-bd"/>
</dbReference>
<dbReference type="Gene3D" id="2.30.110.10">
    <property type="entry name" value="Electron Transport, Fmn-binding Protein, Chain A"/>
    <property type="match status" value="1"/>
</dbReference>
<dbReference type="Proteomes" id="UP000605099">
    <property type="component" value="Unassembled WGS sequence"/>
</dbReference>
<accession>A0ABQ2JA76</accession>
<name>A0ABQ2JA76_9SPHN</name>
<dbReference type="EMBL" id="BMLK01000002">
    <property type="protein sequence ID" value="GGN42428.1"/>
    <property type="molecule type" value="Genomic_DNA"/>
</dbReference>
<proteinExistence type="predicted"/>